<keyword evidence="2" id="KW-1185">Reference proteome</keyword>
<protein>
    <submittedName>
        <fullName evidence="1">Uncharacterized protein</fullName>
    </submittedName>
</protein>
<gene>
    <name evidence="1" type="ORF">GJ744_011459</name>
</gene>
<evidence type="ECO:0000313" key="1">
    <source>
        <dbReference type="EMBL" id="KAF7506735.1"/>
    </source>
</evidence>
<reference evidence="1" key="1">
    <citation type="submission" date="2020-02" db="EMBL/GenBank/DDBJ databases">
        <authorList>
            <person name="Palmer J.M."/>
        </authorList>
    </citation>
    <scope>NUCLEOTIDE SEQUENCE</scope>
    <source>
        <strain evidence="1">EPUS1.4</strain>
        <tissue evidence="1">Thallus</tissue>
    </source>
</reference>
<dbReference type="AlphaFoldDB" id="A0A8H7AKF0"/>
<sequence>MTRKSNLHCPYTLPIPEEQRSYSDQVLLPGSSQFNVRPKHDQIHYLGISLEKA</sequence>
<evidence type="ECO:0000313" key="2">
    <source>
        <dbReference type="Proteomes" id="UP000606974"/>
    </source>
</evidence>
<name>A0A8H7AKF0_9EURO</name>
<dbReference type="EMBL" id="JAACFV010000081">
    <property type="protein sequence ID" value="KAF7506735.1"/>
    <property type="molecule type" value="Genomic_DNA"/>
</dbReference>
<dbReference type="Proteomes" id="UP000606974">
    <property type="component" value="Unassembled WGS sequence"/>
</dbReference>
<organism evidence="1 2">
    <name type="scientific">Endocarpon pusillum</name>
    <dbReference type="NCBI Taxonomy" id="364733"/>
    <lineage>
        <taxon>Eukaryota</taxon>
        <taxon>Fungi</taxon>
        <taxon>Dikarya</taxon>
        <taxon>Ascomycota</taxon>
        <taxon>Pezizomycotina</taxon>
        <taxon>Eurotiomycetes</taxon>
        <taxon>Chaetothyriomycetidae</taxon>
        <taxon>Verrucariales</taxon>
        <taxon>Verrucariaceae</taxon>
        <taxon>Endocarpon</taxon>
    </lineage>
</organism>
<proteinExistence type="predicted"/>
<accession>A0A8H7AKF0</accession>
<comment type="caution">
    <text evidence="1">The sequence shown here is derived from an EMBL/GenBank/DDBJ whole genome shotgun (WGS) entry which is preliminary data.</text>
</comment>